<name>A0AAF3EJ63_9BILA</name>
<dbReference type="PANTHER" id="PTHR10155:SF10">
    <property type="entry name" value="PI3K21B, ISOFORM B"/>
    <property type="match status" value="1"/>
</dbReference>
<feature type="region of interest" description="Disordered" evidence="3">
    <location>
        <begin position="465"/>
        <end position="504"/>
    </location>
</feature>
<dbReference type="PROSITE" id="PS50001">
    <property type="entry name" value="SH2"/>
    <property type="match status" value="2"/>
</dbReference>
<proteinExistence type="predicted"/>
<dbReference type="GO" id="GO:0046935">
    <property type="term" value="F:1-phosphatidylinositol-3-kinase regulator activity"/>
    <property type="evidence" value="ECO:0007669"/>
    <property type="project" value="TreeGrafter"/>
</dbReference>
<evidence type="ECO:0000259" key="4">
    <source>
        <dbReference type="PROSITE" id="PS50001"/>
    </source>
</evidence>
<evidence type="ECO:0000256" key="1">
    <source>
        <dbReference type="ARBA" id="ARBA00022999"/>
    </source>
</evidence>
<keyword evidence="5" id="KW-1185">Reference proteome</keyword>
<keyword evidence="1 2" id="KW-0727">SH2 domain</keyword>
<feature type="domain" description="SH2" evidence="4">
    <location>
        <begin position="10"/>
        <end position="104"/>
    </location>
</feature>
<feature type="region of interest" description="Disordered" evidence="3">
    <location>
        <begin position="112"/>
        <end position="158"/>
    </location>
</feature>
<dbReference type="AlphaFoldDB" id="A0AAF3EJ63"/>
<dbReference type="Proteomes" id="UP000887575">
    <property type="component" value="Unassembled WGS sequence"/>
</dbReference>
<dbReference type="Pfam" id="PF00017">
    <property type="entry name" value="SH2"/>
    <property type="match status" value="2"/>
</dbReference>
<dbReference type="WBParaSite" id="MBELARI_LOCUS14057">
    <property type="protein sequence ID" value="MBELARI_LOCUS14057"/>
    <property type="gene ID" value="MBELARI_LOCUS14057"/>
</dbReference>
<dbReference type="SUPFAM" id="SSF55550">
    <property type="entry name" value="SH2 domain"/>
    <property type="match status" value="2"/>
</dbReference>
<dbReference type="SMART" id="SM00252">
    <property type="entry name" value="SH2"/>
    <property type="match status" value="2"/>
</dbReference>
<dbReference type="InterPro" id="IPR000980">
    <property type="entry name" value="SH2"/>
</dbReference>
<dbReference type="PRINTS" id="PR00401">
    <property type="entry name" value="SH2DOMAIN"/>
</dbReference>
<dbReference type="GO" id="GO:0046854">
    <property type="term" value="P:phosphatidylinositol phosphate biosynthetic process"/>
    <property type="evidence" value="ECO:0007669"/>
    <property type="project" value="TreeGrafter"/>
</dbReference>
<evidence type="ECO:0000313" key="5">
    <source>
        <dbReference type="Proteomes" id="UP000887575"/>
    </source>
</evidence>
<accession>A0AAF3EJ63</accession>
<evidence type="ECO:0000256" key="2">
    <source>
        <dbReference type="PROSITE-ProRule" id="PRU00191"/>
    </source>
</evidence>
<sequence length="504" mass="56460">MTTGLQEQPWYWGNISKEEVANILQSEPDGSFLVRNASTPGDYTLTLRYQAQTKLVKIHVTNGRCGFAPDALTHSSVPGLIDFHRVRSLKVYNESLDTSLRYPVCRRRDSTAECLTPPSTSNSNLLKPRPHTHKDPAPEPQPESTHQPIPPVTASSEDPQWQLKLGLEKLRIAQTALARARRLYDLSNEELNRAEDLHKKQTQAILDSERKIEVMRDVCDVQDNTILKEDDSSQSPSLAETMKNNQNVLKLYIHDLETERNYIQEQMDQLDTAMTTLRVSGERAKERVGRAIKVANECFTNLKNMGISLVQLDETTERAKLMFLQAESIKVSQILGDLPLSWSPNRYLVSECTKDGAASLVQQARARIVNASMQAGVYQHPPQGIFLIRPSGSQPNKLVLSVLNGDKVSHCLIEQTEQGWGFENGGLYFVTIGDFVRYYSHTSLVEHNPEISTCLTAPALTSTSTIQRSMQSKPKTATNSPTSTFSKRTTQSIDETQSNETANY</sequence>
<dbReference type="InterPro" id="IPR036860">
    <property type="entry name" value="SH2_dom_sf"/>
</dbReference>
<evidence type="ECO:0000256" key="3">
    <source>
        <dbReference type="SAM" id="MobiDB-lite"/>
    </source>
</evidence>
<dbReference type="GO" id="GO:0005942">
    <property type="term" value="C:phosphatidylinositol 3-kinase complex"/>
    <property type="evidence" value="ECO:0007669"/>
    <property type="project" value="TreeGrafter"/>
</dbReference>
<feature type="compositionally biased region" description="Polar residues" evidence="3">
    <location>
        <begin position="142"/>
        <end position="158"/>
    </location>
</feature>
<organism evidence="5 6">
    <name type="scientific">Mesorhabditis belari</name>
    <dbReference type="NCBI Taxonomy" id="2138241"/>
    <lineage>
        <taxon>Eukaryota</taxon>
        <taxon>Metazoa</taxon>
        <taxon>Ecdysozoa</taxon>
        <taxon>Nematoda</taxon>
        <taxon>Chromadorea</taxon>
        <taxon>Rhabditida</taxon>
        <taxon>Rhabditina</taxon>
        <taxon>Rhabditomorpha</taxon>
        <taxon>Rhabditoidea</taxon>
        <taxon>Rhabditidae</taxon>
        <taxon>Mesorhabditinae</taxon>
        <taxon>Mesorhabditis</taxon>
    </lineage>
</organism>
<feature type="domain" description="SH2" evidence="4">
    <location>
        <begin position="342"/>
        <end position="459"/>
    </location>
</feature>
<protein>
    <submittedName>
        <fullName evidence="6">SH2 domain-containing protein</fullName>
    </submittedName>
</protein>
<evidence type="ECO:0000313" key="6">
    <source>
        <dbReference type="WBParaSite" id="MBELARI_LOCUS14057"/>
    </source>
</evidence>
<dbReference type="PANTHER" id="PTHR10155">
    <property type="entry name" value="PHOSPHATIDYLINOSITOL 3-KINASE REGULATORY SUBUNIT"/>
    <property type="match status" value="1"/>
</dbReference>
<dbReference type="GO" id="GO:0008286">
    <property type="term" value="P:insulin receptor signaling pathway"/>
    <property type="evidence" value="ECO:0007669"/>
    <property type="project" value="TreeGrafter"/>
</dbReference>
<reference evidence="6" key="1">
    <citation type="submission" date="2024-02" db="UniProtKB">
        <authorList>
            <consortium name="WormBaseParasite"/>
        </authorList>
    </citation>
    <scope>IDENTIFICATION</scope>
</reference>
<dbReference type="Gene3D" id="3.30.505.10">
    <property type="entry name" value="SH2 domain"/>
    <property type="match status" value="2"/>
</dbReference>